<dbReference type="EMBL" id="JNBY01000014">
    <property type="protein sequence ID" value="KDN87919.1"/>
    <property type="molecule type" value="Genomic_DNA"/>
</dbReference>
<gene>
    <name evidence="3" type="ORF">KCH_03320</name>
</gene>
<dbReference type="Proteomes" id="UP000027178">
    <property type="component" value="Unassembled WGS sequence"/>
</dbReference>
<feature type="compositionally biased region" description="Low complexity" evidence="1">
    <location>
        <begin position="119"/>
        <end position="132"/>
    </location>
</feature>
<evidence type="ECO:0000313" key="4">
    <source>
        <dbReference type="Proteomes" id="UP000027178"/>
    </source>
</evidence>
<dbReference type="InterPro" id="IPR018656">
    <property type="entry name" value="DUF2087"/>
</dbReference>
<keyword evidence="4" id="KW-1185">Reference proteome</keyword>
<reference evidence="3 4" key="1">
    <citation type="submission" date="2014-05" db="EMBL/GenBank/DDBJ databases">
        <title>Draft Genome Sequence of Kitasatospora cheerisanensis KCTC 2395.</title>
        <authorList>
            <person name="Nam D.H."/>
        </authorList>
    </citation>
    <scope>NUCLEOTIDE SEQUENCE [LARGE SCALE GENOMIC DNA]</scope>
    <source>
        <strain evidence="3 4">KCTC 2395</strain>
    </source>
</reference>
<proteinExistence type="predicted"/>
<comment type="caution">
    <text evidence="3">The sequence shown here is derived from an EMBL/GenBank/DDBJ whole genome shotgun (WGS) entry which is preliminary data.</text>
</comment>
<dbReference type="PATRIC" id="fig|1348663.4.peg.310"/>
<feature type="region of interest" description="Disordered" evidence="1">
    <location>
        <begin position="112"/>
        <end position="132"/>
    </location>
</feature>
<sequence length="132" mass="14733">MSSSYVTPAAHRRHSWKSGCPPRNRPARLCLMSVNETPADLAAFFTEGRLTSIPRKPARRTALLDHLAQSLFEPDRSYSEREVNDALLTVHADTSMLRRYLIEAQLLTRTRDGSSYRRAVPPAASSDQPPAA</sequence>
<dbReference type="eggNOG" id="COG3860">
    <property type="taxonomic scope" value="Bacteria"/>
</dbReference>
<accession>A0A066Z6Q2</accession>
<feature type="domain" description="DUF2087" evidence="2">
    <location>
        <begin position="49"/>
        <end position="118"/>
    </location>
</feature>
<protein>
    <recommendedName>
        <fullName evidence="2">DUF2087 domain-containing protein</fullName>
    </recommendedName>
</protein>
<evidence type="ECO:0000313" key="3">
    <source>
        <dbReference type="EMBL" id="KDN87919.1"/>
    </source>
</evidence>
<evidence type="ECO:0000259" key="2">
    <source>
        <dbReference type="Pfam" id="PF09860"/>
    </source>
</evidence>
<dbReference type="HOGENOM" id="CLU_1914256_0_0_11"/>
<dbReference type="AlphaFoldDB" id="A0A066Z6Q2"/>
<dbReference type="Pfam" id="PF09860">
    <property type="entry name" value="DUF2087"/>
    <property type="match status" value="1"/>
</dbReference>
<name>A0A066Z6Q2_9ACTN</name>
<organism evidence="3 4">
    <name type="scientific">Kitasatospora cheerisanensis KCTC 2395</name>
    <dbReference type="NCBI Taxonomy" id="1348663"/>
    <lineage>
        <taxon>Bacteria</taxon>
        <taxon>Bacillati</taxon>
        <taxon>Actinomycetota</taxon>
        <taxon>Actinomycetes</taxon>
        <taxon>Kitasatosporales</taxon>
        <taxon>Streptomycetaceae</taxon>
        <taxon>Kitasatospora</taxon>
    </lineage>
</organism>
<evidence type="ECO:0000256" key="1">
    <source>
        <dbReference type="SAM" id="MobiDB-lite"/>
    </source>
</evidence>